<dbReference type="OrthoDB" id="5522031at2"/>
<dbReference type="Pfam" id="PF01764">
    <property type="entry name" value="Lipase_3"/>
    <property type="match status" value="1"/>
</dbReference>
<gene>
    <name evidence="3" type="ORF">C7I55_13725</name>
</gene>
<dbReference type="SUPFAM" id="SSF53474">
    <property type="entry name" value="alpha/beta-Hydrolases"/>
    <property type="match status" value="1"/>
</dbReference>
<feature type="domain" description="Fungal lipase-type" evidence="2">
    <location>
        <begin position="176"/>
        <end position="265"/>
    </location>
</feature>
<name>A0A2P7QNX3_9SPHN</name>
<dbReference type="InterPro" id="IPR002921">
    <property type="entry name" value="Fungal_lipase-type"/>
</dbReference>
<protein>
    <recommendedName>
        <fullName evidence="2">Fungal lipase-type domain-containing protein</fullName>
    </recommendedName>
</protein>
<organism evidence="3 4">
    <name type="scientific">Allosphingosinicella deserti</name>
    <dbReference type="NCBI Taxonomy" id="2116704"/>
    <lineage>
        <taxon>Bacteria</taxon>
        <taxon>Pseudomonadati</taxon>
        <taxon>Pseudomonadota</taxon>
        <taxon>Alphaproteobacteria</taxon>
        <taxon>Sphingomonadales</taxon>
        <taxon>Sphingomonadaceae</taxon>
        <taxon>Allosphingosinicella</taxon>
    </lineage>
</organism>
<dbReference type="RefSeq" id="WP_106513545.1">
    <property type="nucleotide sequence ID" value="NZ_PXYI01000004.1"/>
</dbReference>
<evidence type="ECO:0000313" key="3">
    <source>
        <dbReference type="EMBL" id="PSJ39650.1"/>
    </source>
</evidence>
<feature type="region of interest" description="Disordered" evidence="1">
    <location>
        <begin position="419"/>
        <end position="441"/>
    </location>
</feature>
<evidence type="ECO:0000256" key="1">
    <source>
        <dbReference type="SAM" id="MobiDB-lite"/>
    </source>
</evidence>
<dbReference type="Proteomes" id="UP000241167">
    <property type="component" value="Unassembled WGS sequence"/>
</dbReference>
<proteinExistence type="predicted"/>
<dbReference type="Gene3D" id="3.40.50.1820">
    <property type="entry name" value="alpha/beta hydrolase"/>
    <property type="match status" value="1"/>
</dbReference>
<evidence type="ECO:0000259" key="2">
    <source>
        <dbReference type="Pfam" id="PF01764"/>
    </source>
</evidence>
<keyword evidence="4" id="KW-1185">Reference proteome</keyword>
<comment type="caution">
    <text evidence="3">The sequence shown here is derived from an EMBL/GenBank/DDBJ whole genome shotgun (WGS) entry which is preliminary data.</text>
</comment>
<dbReference type="GO" id="GO:0006629">
    <property type="term" value="P:lipid metabolic process"/>
    <property type="evidence" value="ECO:0007669"/>
    <property type="project" value="InterPro"/>
</dbReference>
<reference evidence="3 4" key="1">
    <citation type="submission" date="2018-03" db="EMBL/GenBank/DDBJ databases">
        <title>The draft genome of Sphingosinicella sp. GL-C-18.</title>
        <authorList>
            <person name="Liu L."/>
            <person name="Li L."/>
            <person name="Liang L."/>
            <person name="Zhang X."/>
            <person name="Wang T."/>
        </authorList>
    </citation>
    <scope>NUCLEOTIDE SEQUENCE [LARGE SCALE GENOMIC DNA]</scope>
    <source>
        <strain evidence="3 4">GL-C-18</strain>
    </source>
</reference>
<dbReference type="AlphaFoldDB" id="A0A2P7QNX3"/>
<sequence length="441" mass="47567">MTLDLVQSVVYMAFAADGASGIVDSQAGLTTYLRNYLNGGTAPDGSDYHGFLPWFNSAQIGYQLIGGDWEILWGPVAIPQPHVSQSYSANAMYVAFSPSQRVYVVGVAGTDFDSLYDWFYEDGNVAASDMVDWPLNGGSFNGAKISGATFTGITNLLGMTDSSGASLATFLEAISATDKSASTLIFTGHSLGGALAPTLALNLYPDPAGSGWQKVNVLALAGPTPGNKAFATLFNTAYPQISSGGATYPYWNTNYQNFADIVPRAWNRIQSVAPLPSNGWSYYSIWGKLGLALNFEIQELIKGVNILVAGADYWRINHLVFGADWGCFDPGAAIVPPSGGDWPYPPAWPTWVNWPRYGITNPLTSRDQLEPLIEAAHIDQYYRYFGLMPIPHFPLGTQQEARRTAAAAKKNLLRAAARLSTVEPASDERIKSADEAPDEEG</sequence>
<dbReference type="InterPro" id="IPR029058">
    <property type="entry name" value="AB_hydrolase_fold"/>
</dbReference>
<evidence type="ECO:0000313" key="4">
    <source>
        <dbReference type="Proteomes" id="UP000241167"/>
    </source>
</evidence>
<accession>A0A2P7QNX3</accession>
<dbReference type="EMBL" id="PXYI01000004">
    <property type="protein sequence ID" value="PSJ39650.1"/>
    <property type="molecule type" value="Genomic_DNA"/>
</dbReference>